<dbReference type="GO" id="GO:0009279">
    <property type="term" value="C:cell outer membrane"/>
    <property type="evidence" value="ECO:0007669"/>
    <property type="project" value="UniProtKB-SubCell"/>
</dbReference>
<dbReference type="NCBIfam" id="TIGR04056">
    <property type="entry name" value="OMP_RagA_SusC"/>
    <property type="match status" value="1"/>
</dbReference>
<evidence type="ECO:0000259" key="9">
    <source>
        <dbReference type="Pfam" id="PF07715"/>
    </source>
</evidence>
<feature type="chain" id="PRO_5020885710" evidence="8">
    <location>
        <begin position="29"/>
        <end position="1104"/>
    </location>
</feature>
<dbReference type="Pfam" id="PF07715">
    <property type="entry name" value="Plug"/>
    <property type="match status" value="1"/>
</dbReference>
<dbReference type="InterPro" id="IPR023996">
    <property type="entry name" value="TonB-dep_OMP_SusC/RagA"/>
</dbReference>
<dbReference type="InterPro" id="IPR037066">
    <property type="entry name" value="Plug_dom_sf"/>
</dbReference>
<proteinExistence type="inferred from homology"/>
<evidence type="ECO:0000256" key="2">
    <source>
        <dbReference type="ARBA" id="ARBA00022448"/>
    </source>
</evidence>
<dbReference type="PROSITE" id="PS52016">
    <property type="entry name" value="TONB_DEPENDENT_REC_3"/>
    <property type="match status" value="1"/>
</dbReference>
<dbReference type="InterPro" id="IPR008969">
    <property type="entry name" value="CarboxyPept-like_regulatory"/>
</dbReference>
<keyword evidence="3 7" id="KW-1134">Transmembrane beta strand</keyword>
<evidence type="ECO:0000256" key="4">
    <source>
        <dbReference type="ARBA" id="ARBA00022692"/>
    </source>
</evidence>
<keyword evidence="5 7" id="KW-0472">Membrane</keyword>
<gene>
    <name evidence="10" type="ORF">ESB13_04520</name>
</gene>
<dbReference type="InterPro" id="IPR018247">
    <property type="entry name" value="EF_Hand_1_Ca_BS"/>
</dbReference>
<keyword evidence="6 7" id="KW-0998">Cell outer membrane</keyword>
<evidence type="ECO:0000256" key="1">
    <source>
        <dbReference type="ARBA" id="ARBA00004571"/>
    </source>
</evidence>
<dbReference type="InterPro" id="IPR036942">
    <property type="entry name" value="Beta-barrel_TonB_sf"/>
</dbReference>
<evidence type="ECO:0000256" key="8">
    <source>
        <dbReference type="SAM" id="SignalP"/>
    </source>
</evidence>
<organism evidence="10 11">
    <name type="scientific">Filimonas effusa</name>
    <dbReference type="NCBI Taxonomy" id="2508721"/>
    <lineage>
        <taxon>Bacteria</taxon>
        <taxon>Pseudomonadati</taxon>
        <taxon>Bacteroidota</taxon>
        <taxon>Chitinophagia</taxon>
        <taxon>Chitinophagales</taxon>
        <taxon>Chitinophagaceae</taxon>
        <taxon>Filimonas</taxon>
    </lineage>
</organism>
<protein>
    <submittedName>
        <fullName evidence="10">TonB-dependent receptor</fullName>
    </submittedName>
</protein>
<accession>A0A4Q1DA19</accession>
<dbReference type="PROSITE" id="PS00018">
    <property type="entry name" value="EF_HAND_1"/>
    <property type="match status" value="1"/>
</dbReference>
<keyword evidence="11" id="KW-1185">Reference proteome</keyword>
<feature type="domain" description="TonB-dependent receptor plug" evidence="9">
    <location>
        <begin position="123"/>
        <end position="228"/>
    </location>
</feature>
<dbReference type="InterPro" id="IPR023997">
    <property type="entry name" value="TonB-dep_OMP_SusC/RagA_CS"/>
</dbReference>
<comment type="subcellular location">
    <subcellularLocation>
        <location evidence="1 7">Cell outer membrane</location>
        <topology evidence="1 7">Multi-pass membrane protein</topology>
    </subcellularLocation>
</comment>
<keyword evidence="4 7" id="KW-0812">Transmembrane</keyword>
<evidence type="ECO:0000313" key="11">
    <source>
        <dbReference type="Proteomes" id="UP000290545"/>
    </source>
</evidence>
<evidence type="ECO:0000256" key="3">
    <source>
        <dbReference type="ARBA" id="ARBA00022452"/>
    </source>
</evidence>
<dbReference type="Proteomes" id="UP000290545">
    <property type="component" value="Unassembled WGS sequence"/>
</dbReference>
<evidence type="ECO:0000256" key="5">
    <source>
        <dbReference type="ARBA" id="ARBA00023136"/>
    </source>
</evidence>
<dbReference type="Gene3D" id="2.60.40.1120">
    <property type="entry name" value="Carboxypeptidase-like, regulatory domain"/>
    <property type="match status" value="1"/>
</dbReference>
<dbReference type="SUPFAM" id="SSF56935">
    <property type="entry name" value="Porins"/>
    <property type="match status" value="1"/>
</dbReference>
<dbReference type="NCBIfam" id="TIGR04057">
    <property type="entry name" value="SusC_RagA_signa"/>
    <property type="match status" value="1"/>
</dbReference>
<dbReference type="Gene3D" id="2.40.170.20">
    <property type="entry name" value="TonB-dependent receptor, beta-barrel domain"/>
    <property type="match status" value="1"/>
</dbReference>
<dbReference type="Gene3D" id="2.170.130.10">
    <property type="entry name" value="TonB-dependent receptor, plug domain"/>
    <property type="match status" value="1"/>
</dbReference>
<comment type="similarity">
    <text evidence="7">Belongs to the TonB-dependent receptor family.</text>
</comment>
<feature type="signal peptide" evidence="8">
    <location>
        <begin position="1"/>
        <end position="28"/>
    </location>
</feature>
<sequence>MKQKKQKMKNRLLLFFTFLLMTAFGVNAQDLTVKGSVKDAENKPVIGANIQVEGNAAIGTVSDENGNFSLKVPNGTKSLTISFLGMQSQQVEVVAGRLLTVFLKEEAKKLDDVVVVGYQTVRRKDLTGSVASVSGKSISTMPVANAAQALQGKLPGVNVVTQDGRPGGAVSIRIRGGSSISQSNDPLVLIDGVAGSLNDIPADQIESIDVLKDASSTAIYGARGANGVILVTTKMAKEGRIATTYNGFVKVNTPTGYLQALNPYDYLKYVWANAAANGAAYQTPFEKLFGLGANAGTNAGGIERYRNTPMYDNQRDVYKNSTSHNHDVSVSGGTNKTKVLFAANYIDEQGMKLNSYLKRANVSFKANQKLSDKVDVNIDTRYTDVKDFGNDGAILSMAYRFRPIGLDNILGDKAALREGNIEQYGKMSYWDAYSPYSRIADQSPLESRQNIRAILSLNWKIIKGLNYHTDFTLNRSWDQTKNWTGAVYNNYLDDATGEKLFAGAVDYRKSDSWGLRWSNVLNYELSFAKIHRINLLAGQEVTNSGGTDMRISANHYPANFSMDNAFAMINQYDQTAGTSAFSSGISTPGRILSYFGRANYTLNDRYLFTFTFRGDGSSRFAPSRRWGYFPAGAFAWKVSEESFMKNINWLSSLKLRLSYGEVGNDGISSNLWSQMWTSETDRRWQYVLNNQYKSAYDLASAQMANENLRWETLVTQNIGLDFGLFNNRVTGSIEVYKNTTKDLLMLTTIPGITGFTSTYANIGQTSNKGLELSLSGVILKNKDWNITAGANINFNKANVDKLAENVTGLYGTSWASSSTYPTNDYILKTGSPVGLVRGLVYDGFYTTDDFNYANGVYTLKPGVADVGSFIGVVHGVGTSERPSGQTAYPGVVKYKDLDGSGKIDDKDLAVIGDMTPKHTGGFNLSASFKNFDLGAYFNWSYGNDIYNITKLSSLYGYKETGVYENKLSIINNTYKIYDVVDGNLVRLNDPKQLAAANANASLPLAYNENGVTSSLGIEDGSYLRLNTLTMGYSVPKAILKKAGLYNLRIYGSVYNLFTITKYSGLDPEVNTNTSQNHAVYPTLGLDWNAYPRPRSFVVGLNLNF</sequence>
<evidence type="ECO:0000256" key="6">
    <source>
        <dbReference type="ARBA" id="ARBA00023237"/>
    </source>
</evidence>
<comment type="caution">
    <text evidence="10">The sequence shown here is derived from an EMBL/GenBank/DDBJ whole genome shotgun (WGS) entry which is preliminary data.</text>
</comment>
<keyword evidence="8" id="KW-0732">Signal</keyword>
<evidence type="ECO:0000256" key="7">
    <source>
        <dbReference type="PROSITE-ProRule" id="PRU01360"/>
    </source>
</evidence>
<dbReference type="FunFam" id="2.170.130.10:FF:000008">
    <property type="entry name" value="SusC/RagA family TonB-linked outer membrane protein"/>
    <property type="match status" value="1"/>
</dbReference>
<dbReference type="SUPFAM" id="SSF49464">
    <property type="entry name" value="Carboxypeptidase regulatory domain-like"/>
    <property type="match status" value="1"/>
</dbReference>
<dbReference type="EMBL" id="SDHZ01000001">
    <property type="protein sequence ID" value="RXK86080.1"/>
    <property type="molecule type" value="Genomic_DNA"/>
</dbReference>
<dbReference type="InterPro" id="IPR012910">
    <property type="entry name" value="Plug_dom"/>
</dbReference>
<dbReference type="AlphaFoldDB" id="A0A4Q1DA19"/>
<keyword evidence="2 7" id="KW-0813">Transport</keyword>
<keyword evidence="10" id="KW-0675">Receptor</keyword>
<dbReference type="Pfam" id="PF13715">
    <property type="entry name" value="CarbopepD_reg_2"/>
    <property type="match status" value="1"/>
</dbReference>
<dbReference type="OrthoDB" id="9768177at2"/>
<dbReference type="InterPro" id="IPR039426">
    <property type="entry name" value="TonB-dep_rcpt-like"/>
</dbReference>
<evidence type="ECO:0000313" key="10">
    <source>
        <dbReference type="EMBL" id="RXK86080.1"/>
    </source>
</evidence>
<name>A0A4Q1DA19_9BACT</name>
<reference evidence="10 11" key="1">
    <citation type="submission" date="2019-01" db="EMBL/GenBank/DDBJ databases">
        <title>Filimonas sp. strain TTM-71.</title>
        <authorList>
            <person name="Chen W.-M."/>
        </authorList>
    </citation>
    <scope>NUCLEOTIDE SEQUENCE [LARGE SCALE GENOMIC DNA]</scope>
    <source>
        <strain evidence="10 11">TTM-71</strain>
    </source>
</reference>